<accession>A0A9W7DHC4</accession>
<organism evidence="1 2">
    <name type="scientific">Ambrosiozyma monospora</name>
    <name type="common">Yeast</name>
    <name type="synonym">Endomycopsis monosporus</name>
    <dbReference type="NCBI Taxonomy" id="43982"/>
    <lineage>
        <taxon>Eukaryota</taxon>
        <taxon>Fungi</taxon>
        <taxon>Dikarya</taxon>
        <taxon>Ascomycota</taxon>
        <taxon>Saccharomycotina</taxon>
        <taxon>Pichiomycetes</taxon>
        <taxon>Pichiales</taxon>
        <taxon>Pichiaceae</taxon>
        <taxon>Ambrosiozyma</taxon>
    </lineage>
</organism>
<dbReference type="Proteomes" id="UP001165063">
    <property type="component" value="Unassembled WGS sequence"/>
</dbReference>
<dbReference type="EMBL" id="BSXU01003446">
    <property type="protein sequence ID" value="GMG40103.1"/>
    <property type="molecule type" value="Genomic_DNA"/>
</dbReference>
<name>A0A9W7DHC4_AMBMO</name>
<evidence type="ECO:0000313" key="1">
    <source>
        <dbReference type="EMBL" id="GMG40103.1"/>
    </source>
</evidence>
<gene>
    <name evidence="1" type="ORF">Amon01_000588900</name>
</gene>
<proteinExistence type="predicted"/>
<comment type="caution">
    <text evidence="1">The sequence shown here is derived from an EMBL/GenBank/DDBJ whole genome shotgun (WGS) entry which is preliminary data.</text>
</comment>
<sequence length="120" mass="13537">MNHVPVPVQVPNTDHLHMQSHIIPNPNLKMMIHSCAGDTDYLCSRDIDLDFDLMPSWKVKHNHNNSNSNSKLSDRAPYTPYTPYTDKIQELDFGVGRGRGRMSVVGESSDTADLLNFDVL</sequence>
<protein>
    <submittedName>
        <fullName evidence="1">Unnamed protein product</fullName>
    </submittedName>
</protein>
<dbReference type="AlphaFoldDB" id="A0A9W7DHC4"/>
<reference evidence="1" key="1">
    <citation type="submission" date="2023-04" db="EMBL/GenBank/DDBJ databases">
        <title>Ambrosiozyma monospora NBRC 1965.</title>
        <authorList>
            <person name="Ichikawa N."/>
            <person name="Sato H."/>
            <person name="Tonouchi N."/>
        </authorList>
    </citation>
    <scope>NUCLEOTIDE SEQUENCE</scope>
    <source>
        <strain evidence="1">NBRC 1965</strain>
    </source>
</reference>
<evidence type="ECO:0000313" key="2">
    <source>
        <dbReference type="Proteomes" id="UP001165063"/>
    </source>
</evidence>
<keyword evidence="2" id="KW-1185">Reference proteome</keyword>